<evidence type="ECO:0000313" key="2">
    <source>
        <dbReference type="EMBL" id="CAG8718129.1"/>
    </source>
</evidence>
<name>A0A9N9I3B0_9GLOM</name>
<feature type="region of interest" description="Disordered" evidence="1">
    <location>
        <begin position="32"/>
        <end position="60"/>
    </location>
</feature>
<protein>
    <submittedName>
        <fullName evidence="2">17048_t:CDS:1</fullName>
    </submittedName>
</protein>
<dbReference type="EMBL" id="CAJVPQ010009810">
    <property type="protein sequence ID" value="CAG8718129.1"/>
    <property type="molecule type" value="Genomic_DNA"/>
</dbReference>
<keyword evidence="3" id="KW-1185">Reference proteome</keyword>
<dbReference type="Proteomes" id="UP000789570">
    <property type="component" value="Unassembled WGS sequence"/>
</dbReference>
<comment type="caution">
    <text evidence="2">The sequence shown here is derived from an EMBL/GenBank/DDBJ whole genome shotgun (WGS) entry which is preliminary data.</text>
</comment>
<dbReference type="AlphaFoldDB" id="A0A9N9I3B0"/>
<dbReference type="OrthoDB" id="2414091at2759"/>
<proteinExistence type="predicted"/>
<sequence length="196" mass="22189">QAQYSYLVDPASSHMLVSKIKPCMSKYKSFIQGTTPEREPEKRLPHPRKAAGAQITQSRHGEGSFGSCNWNEYNLNLLTRNNWRASLVPAAAVIPAPIAYIKVVAVKKLVVEFRDQYFGHADCYLEKIRVFKAGSRLNTLAWNNEIGHPILFCWFLGSILTTAKAFAKDVFINQERKLGDRRRSDTVVVLTINYAD</sequence>
<dbReference type="PANTHER" id="PTHR34410:SF2">
    <property type="entry name" value="RRNA INTRON-ENCODED HOMING ENDONUCLEASE"/>
    <property type="match status" value="1"/>
</dbReference>
<accession>A0A9N9I3B0</accession>
<evidence type="ECO:0000313" key="3">
    <source>
        <dbReference type="Proteomes" id="UP000789570"/>
    </source>
</evidence>
<organism evidence="2 3">
    <name type="scientific">Funneliformis caledonium</name>
    <dbReference type="NCBI Taxonomy" id="1117310"/>
    <lineage>
        <taxon>Eukaryota</taxon>
        <taxon>Fungi</taxon>
        <taxon>Fungi incertae sedis</taxon>
        <taxon>Mucoromycota</taxon>
        <taxon>Glomeromycotina</taxon>
        <taxon>Glomeromycetes</taxon>
        <taxon>Glomerales</taxon>
        <taxon>Glomeraceae</taxon>
        <taxon>Funneliformis</taxon>
    </lineage>
</organism>
<gene>
    <name evidence="2" type="ORF">FCALED_LOCUS14259</name>
</gene>
<evidence type="ECO:0000256" key="1">
    <source>
        <dbReference type="SAM" id="MobiDB-lite"/>
    </source>
</evidence>
<dbReference type="PANTHER" id="PTHR34410">
    <property type="entry name" value="INTRON-ENCODED HOMING ENDONUCLEASE, PUTATIVE-RELATED"/>
    <property type="match status" value="1"/>
</dbReference>
<feature type="non-terminal residue" evidence="2">
    <location>
        <position position="196"/>
    </location>
</feature>
<reference evidence="2" key="1">
    <citation type="submission" date="2021-06" db="EMBL/GenBank/DDBJ databases">
        <authorList>
            <person name="Kallberg Y."/>
            <person name="Tangrot J."/>
            <person name="Rosling A."/>
        </authorList>
    </citation>
    <scope>NUCLEOTIDE SEQUENCE</scope>
    <source>
        <strain evidence="2">UK204</strain>
    </source>
</reference>